<gene>
    <name evidence="2" type="ORF">LXM26_21005</name>
</gene>
<dbReference type="PANTHER" id="PTHR34846:SF10">
    <property type="entry name" value="CYTOPLASMIC PROTEIN"/>
    <property type="match status" value="1"/>
</dbReference>
<keyword evidence="3" id="KW-1185">Reference proteome</keyword>
<dbReference type="Proteomes" id="UP001139000">
    <property type="component" value="Unassembled WGS sequence"/>
</dbReference>
<organism evidence="2 3">
    <name type="scientific">Dyadobacter chenwenxiniae</name>
    <dbReference type="NCBI Taxonomy" id="2906456"/>
    <lineage>
        <taxon>Bacteria</taxon>
        <taxon>Pseudomonadati</taxon>
        <taxon>Bacteroidota</taxon>
        <taxon>Cytophagia</taxon>
        <taxon>Cytophagales</taxon>
        <taxon>Spirosomataceae</taxon>
        <taxon>Dyadobacter</taxon>
    </lineage>
</organism>
<dbReference type="Pfam" id="PF02627">
    <property type="entry name" value="CMD"/>
    <property type="match status" value="1"/>
</dbReference>
<dbReference type="InterPro" id="IPR029032">
    <property type="entry name" value="AhpD-like"/>
</dbReference>
<dbReference type="Gene3D" id="1.20.1290.10">
    <property type="entry name" value="AhpD-like"/>
    <property type="match status" value="1"/>
</dbReference>
<dbReference type="PANTHER" id="PTHR34846">
    <property type="entry name" value="4-CARBOXYMUCONOLACTONE DECARBOXYLASE FAMILY PROTEIN (AFU_ORTHOLOGUE AFUA_6G11590)"/>
    <property type="match status" value="1"/>
</dbReference>
<reference evidence="2" key="1">
    <citation type="submission" date="2021-12" db="EMBL/GenBank/DDBJ databases">
        <title>Novel species in genus Dyadobacter.</title>
        <authorList>
            <person name="Ma C."/>
        </authorList>
    </citation>
    <scope>NUCLEOTIDE SEQUENCE</scope>
    <source>
        <strain evidence="2">LJ419</strain>
    </source>
</reference>
<dbReference type="EMBL" id="JAJTTC010000006">
    <property type="protein sequence ID" value="MCF0064008.1"/>
    <property type="molecule type" value="Genomic_DNA"/>
</dbReference>
<evidence type="ECO:0000259" key="1">
    <source>
        <dbReference type="Pfam" id="PF02627"/>
    </source>
</evidence>
<evidence type="ECO:0000313" key="3">
    <source>
        <dbReference type="Proteomes" id="UP001139000"/>
    </source>
</evidence>
<proteinExistence type="predicted"/>
<evidence type="ECO:0000313" key="2">
    <source>
        <dbReference type="EMBL" id="MCF0064008.1"/>
    </source>
</evidence>
<accession>A0A9X1PQV0</accession>
<dbReference type="InterPro" id="IPR003779">
    <property type="entry name" value="CMD-like"/>
</dbReference>
<dbReference type="InterPro" id="IPR004675">
    <property type="entry name" value="AhpD_core"/>
</dbReference>
<feature type="domain" description="Carboxymuconolactone decarboxylase-like" evidence="1">
    <location>
        <begin position="12"/>
        <end position="94"/>
    </location>
</feature>
<comment type="caution">
    <text evidence="2">The sequence shown here is derived from an EMBL/GenBank/DDBJ whole genome shotgun (WGS) entry which is preliminary data.</text>
</comment>
<dbReference type="AlphaFoldDB" id="A0A9X1PQV0"/>
<dbReference type="NCBIfam" id="TIGR00778">
    <property type="entry name" value="ahpD_dom"/>
    <property type="match status" value="1"/>
</dbReference>
<dbReference type="SUPFAM" id="SSF69118">
    <property type="entry name" value="AhpD-like"/>
    <property type="match status" value="1"/>
</dbReference>
<dbReference type="GO" id="GO:0051920">
    <property type="term" value="F:peroxiredoxin activity"/>
    <property type="evidence" value="ECO:0007669"/>
    <property type="project" value="InterPro"/>
</dbReference>
<protein>
    <submittedName>
        <fullName evidence="2">Carboxymuconolactone decarboxylase family protein</fullName>
    </submittedName>
</protein>
<dbReference type="RefSeq" id="WP_234656935.1">
    <property type="nucleotide sequence ID" value="NZ_CP094997.1"/>
</dbReference>
<sequence length="145" mass="16589">MSKRSLTIDLDPKAYAAVRGLEKYISESGLDKIHYKLIKIRASQINGCAFCIEKHTREARELGLSEQRIYLLNAWRETRLYTEEERAILALTEEVTFIANKGVRDETYNKAVALFGEAYTKAIVMGIVTINAWNRIAIADHWPLN</sequence>
<name>A0A9X1PQV0_9BACT</name>